<comment type="caution">
    <text evidence="7">The sequence shown here is derived from an EMBL/GenBank/DDBJ whole genome shotgun (WGS) entry which is preliminary data.</text>
</comment>
<dbReference type="InterPro" id="IPR050857">
    <property type="entry name" value="D-2-hydroxyacid_DH"/>
</dbReference>
<feature type="domain" description="D-isomer specific 2-hydroxyacid dehydrogenase catalytic" evidence="5">
    <location>
        <begin position="47"/>
        <end position="305"/>
    </location>
</feature>
<evidence type="ECO:0000256" key="1">
    <source>
        <dbReference type="ARBA" id="ARBA00005854"/>
    </source>
</evidence>
<dbReference type="Pfam" id="PF02826">
    <property type="entry name" value="2-Hacid_dh_C"/>
    <property type="match status" value="1"/>
</dbReference>
<evidence type="ECO:0000313" key="8">
    <source>
        <dbReference type="Proteomes" id="UP000826651"/>
    </source>
</evidence>
<evidence type="ECO:0000256" key="4">
    <source>
        <dbReference type="RuleBase" id="RU003719"/>
    </source>
</evidence>
<dbReference type="SUPFAM" id="SSF51735">
    <property type="entry name" value="NAD(P)-binding Rossmann-fold domains"/>
    <property type="match status" value="1"/>
</dbReference>
<keyword evidence="8" id="KW-1185">Reference proteome</keyword>
<evidence type="ECO:0000259" key="5">
    <source>
        <dbReference type="Pfam" id="PF00389"/>
    </source>
</evidence>
<evidence type="ECO:0000313" key="7">
    <source>
        <dbReference type="EMBL" id="MBZ2197874.1"/>
    </source>
</evidence>
<name>A0ABS7SDQ4_9MICO</name>
<keyword evidence="3" id="KW-0520">NAD</keyword>
<dbReference type="SUPFAM" id="SSF52283">
    <property type="entry name" value="Formate/glycerate dehydrogenase catalytic domain-like"/>
    <property type="match status" value="1"/>
</dbReference>
<proteinExistence type="inferred from homology"/>
<reference evidence="7 8" key="1">
    <citation type="submission" date="2021-04" db="EMBL/GenBank/DDBJ databases">
        <title>Ruania sp. nov., isolated from sandy soil of mangrove forest.</title>
        <authorList>
            <person name="Ge X."/>
            <person name="Huang R."/>
            <person name="Liu W."/>
        </authorList>
    </citation>
    <scope>NUCLEOTIDE SEQUENCE [LARGE SCALE GENOMIC DNA]</scope>
    <source>
        <strain evidence="7 8">N2-46</strain>
    </source>
</reference>
<evidence type="ECO:0000259" key="6">
    <source>
        <dbReference type="Pfam" id="PF02826"/>
    </source>
</evidence>
<evidence type="ECO:0000256" key="3">
    <source>
        <dbReference type="ARBA" id="ARBA00023027"/>
    </source>
</evidence>
<sequence>MPSSKRPAPEQIWSVAVAMPEHLRQQFFAPGSWERLTQCADTWVIADHADILSEPRLERLAATDALITGWGTQLVSTQVLARMPRLRAVVHTGGSVRKIVAPEAYRHGIRVSSQAVNNAVPVAEYTLAMIILALKGVPTAARTYLASRSRPDVYRQMAGVGVYRRTVGIVGASRVGRRVIHLLRSLDVDVVVYDPYLDAAAAVELGVRIVSLVDLASCSDVVSIHAPALPETHAMIDADFLAAMRDDATIINTARGIVIDEAALVDEVSRGRIHAVLDVTYPEVPHPSSPLWTMPNVVLTPHVAGALGVELQRLGDSAIEEVWRLTVGESLRHEVFPDQLGAMA</sequence>
<dbReference type="EMBL" id="JAGSHT010000016">
    <property type="protein sequence ID" value="MBZ2197874.1"/>
    <property type="molecule type" value="Genomic_DNA"/>
</dbReference>
<comment type="similarity">
    <text evidence="1 4">Belongs to the D-isomer specific 2-hydroxyacid dehydrogenase family.</text>
</comment>
<dbReference type="InterPro" id="IPR006139">
    <property type="entry name" value="D-isomer_2_OHA_DH_cat_dom"/>
</dbReference>
<evidence type="ECO:0000256" key="2">
    <source>
        <dbReference type="ARBA" id="ARBA00023002"/>
    </source>
</evidence>
<dbReference type="PANTHER" id="PTHR42789">
    <property type="entry name" value="D-ISOMER SPECIFIC 2-HYDROXYACID DEHYDROGENASE FAMILY PROTEIN (AFU_ORTHOLOGUE AFUA_6G10090)"/>
    <property type="match status" value="1"/>
</dbReference>
<organism evidence="7 8">
    <name type="scientific">Occultella gossypii</name>
    <dbReference type="NCBI Taxonomy" id="2800820"/>
    <lineage>
        <taxon>Bacteria</taxon>
        <taxon>Bacillati</taxon>
        <taxon>Actinomycetota</taxon>
        <taxon>Actinomycetes</taxon>
        <taxon>Micrococcales</taxon>
        <taxon>Ruaniaceae</taxon>
        <taxon>Occultella</taxon>
    </lineage>
</organism>
<dbReference type="Proteomes" id="UP000826651">
    <property type="component" value="Unassembled WGS sequence"/>
</dbReference>
<dbReference type="Gene3D" id="3.40.50.720">
    <property type="entry name" value="NAD(P)-binding Rossmann-like Domain"/>
    <property type="match status" value="2"/>
</dbReference>
<dbReference type="CDD" id="cd12167">
    <property type="entry name" value="2-Hacid_dh_8"/>
    <property type="match status" value="1"/>
</dbReference>
<accession>A0ABS7SDQ4</accession>
<dbReference type="Pfam" id="PF00389">
    <property type="entry name" value="2-Hacid_dh"/>
    <property type="match status" value="1"/>
</dbReference>
<gene>
    <name evidence="7" type="ORF">KCQ71_17065</name>
</gene>
<protein>
    <submittedName>
        <fullName evidence="7">Hydroxyacid dehydrogenase</fullName>
    </submittedName>
</protein>
<dbReference type="PANTHER" id="PTHR42789:SF1">
    <property type="entry name" value="D-ISOMER SPECIFIC 2-HYDROXYACID DEHYDROGENASE FAMILY PROTEIN (AFU_ORTHOLOGUE AFUA_6G10090)"/>
    <property type="match status" value="1"/>
</dbReference>
<feature type="domain" description="D-isomer specific 2-hydroxyacid dehydrogenase NAD-binding" evidence="6">
    <location>
        <begin position="128"/>
        <end position="304"/>
    </location>
</feature>
<dbReference type="InterPro" id="IPR006140">
    <property type="entry name" value="D-isomer_DH_NAD-bd"/>
</dbReference>
<dbReference type="RefSeq" id="WP_223408085.1">
    <property type="nucleotide sequence ID" value="NZ_JAGSHT010000016.1"/>
</dbReference>
<keyword evidence="2 4" id="KW-0560">Oxidoreductase</keyword>
<dbReference type="InterPro" id="IPR036291">
    <property type="entry name" value="NAD(P)-bd_dom_sf"/>
</dbReference>